<sequence length="142" mass="15634">MNLSPGDIVEIETDAGLAYVQVTHNHVSYPEVVRMLPGPHEARPELAMLAKASAGIAGMFPLGDALEQGRLSGRKLGNFPVPGESRVFPTFRMPVRDRQGNVVYWWLWDGEGLRLESEAGEANDTLPMREVMSLDSFLARLG</sequence>
<proteinExistence type="predicted"/>
<evidence type="ECO:0000313" key="2">
    <source>
        <dbReference type="Proteomes" id="UP000598467"/>
    </source>
</evidence>
<dbReference type="RefSeq" id="WP_190294306.1">
    <property type="nucleotide sequence ID" value="NZ_JABFCZ010000046.1"/>
</dbReference>
<dbReference type="AlphaFoldDB" id="A0A926P1L4"/>
<dbReference type="Proteomes" id="UP000598467">
    <property type="component" value="Unassembled WGS sequence"/>
</dbReference>
<protein>
    <submittedName>
        <fullName evidence="1">Uncharacterized protein</fullName>
    </submittedName>
</protein>
<organism evidence="1 2">
    <name type="scientific">Roseibium aggregatum</name>
    <dbReference type="NCBI Taxonomy" id="187304"/>
    <lineage>
        <taxon>Bacteria</taxon>
        <taxon>Pseudomonadati</taxon>
        <taxon>Pseudomonadota</taxon>
        <taxon>Alphaproteobacteria</taxon>
        <taxon>Hyphomicrobiales</taxon>
        <taxon>Stappiaceae</taxon>
        <taxon>Roseibium</taxon>
    </lineage>
</organism>
<dbReference type="EMBL" id="JABFCZ010000046">
    <property type="protein sequence ID" value="MBD1549614.1"/>
    <property type="molecule type" value="Genomic_DNA"/>
</dbReference>
<name>A0A926P1L4_9HYPH</name>
<reference evidence="1" key="1">
    <citation type="submission" date="2020-05" db="EMBL/GenBank/DDBJ databases">
        <title>Identification of trans-AT polyketide cluster in two marine bacteria, producers of a novel glutaramide-containing polyketide sesbanimide D and analogs.</title>
        <authorList>
            <person name="Kacar D."/>
            <person name="Rodriguez P."/>
            <person name="Canedo L."/>
            <person name="Gonzalez E."/>
            <person name="Galan B."/>
            <person name="De La Calle F."/>
            <person name="Garcia J.L."/>
        </authorList>
    </citation>
    <scope>NUCLEOTIDE SEQUENCE</scope>
    <source>
        <strain evidence="1">PHM038</strain>
    </source>
</reference>
<evidence type="ECO:0000313" key="1">
    <source>
        <dbReference type="EMBL" id="MBD1549614.1"/>
    </source>
</evidence>
<gene>
    <name evidence="1" type="ORF">HK439_25445</name>
</gene>
<accession>A0A926P1L4</accession>
<comment type="caution">
    <text evidence="1">The sequence shown here is derived from an EMBL/GenBank/DDBJ whole genome shotgun (WGS) entry which is preliminary data.</text>
</comment>